<dbReference type="Pfam" id="PF12515">
    <property type="entry name" value="CaATP_NAI"/>
    <property type="match status" value="1"/>
</dbReference>
<evidence type="ECO:0000259" key="1">
    <source>
        <dbReference type="Pfam" id="PF12515"/>
    </source>
</evidence>
<accession>A0A6A1UIX0</accession>
<dbReference type="AlphaFoldDB" id="A0A6A1UIX0"/>
<dbReference type="FunFam" id="1.20.5.170:FF:000029">
    <property type="entry name" value="Calcium-transporting ATPase"/>
    <property type="match status" value="1"/>
</dbReference>
<name>A0A6A1UIX0_9ROSI</name>
<proteinExistence type="predicted"/>
<evidence type="ECO:0000313" key="2">
    <source>
        <dbReference type="EMBL" id="KAB1199090.1"/>
    </source>
</evidence>
<reference evidence="2 3" key="1">
    <citation type="journal article" date="2019" name="Plant Biotechnol. J.">
        <title>The red bayberry genome and genetic basis of sex determination.</title>
        <authorList>
            <person name="Jia H.M."/>
            <person name="Jia H.J."/>
            <person name="Cai Q.L."/>
            <person name="Wang Y."/>
            <person name="Zhao H.B."/>
            <person name="Yang W.F."/>
            <person name="Wang G.Y."/>
            <person name="Li Y.H."/>
            <person name="Zhan D.L."/>
            <person name="Shen Y.T."/>
            <person name="Niu Q.F."/>
            <person name="Chang L."/>
            <person name="Qiu J."/>
            <person name="Zhao L."/>
            <person name="Xie H.B."/>
            <person name="Fu W.Y."/>
            <person name="Jin J."/>
            <person name="Li X.W."/>
            <person name="Jiao Y."/>
            <person name="Zhou C.C."/>
            <person name="Tu T."/>
            <person name="Chai C.Y."/>
            <person name="Gao J.L."/>
            <person name="Fan L.J."/>
            <person name="van de Weg E."/>
            <person name="Wang J.Y."/>
            <person name="Gao Z.S."/>
        </authorList>
    </citation>
    <scope>NUCLEOTIDE SEQUENCE [LARGE SCALE GENOMIC DNA]</scope>
    <source>
        <tissue evidence="2">Leaves</tissue>
    </source>
</reference>
<comment type="caution">
    <text evidence="2">The sequence shown here is derived from an EMBL/GenBank/DDBJ whole genome shotgun (WGS) entry which is preliminary data.</text>
</comment>
<dbReference type="Proteomes" id="UP000516437">
    <property type="component" value="Unassembled WGS sequence"/>
</dbReference>
<feature type="non-terminal residue" evidence="2">
    <location>
        <position position="1"/>
    </location>
</feature>
<dbReference type="GO" id="GO:0005516">
    <property type="term" value="F:calmodulin binding"/>
    <property type="evidence" value="ECO:0007669"/>
    <property type="project" value="InterPro"/>
</dbReference>
<keyword evidence="3" id="KW-1185">Reference proteome</keyword>
<dbReference type="OrthoDB" id="3352408at2759"/>
<protein>
    <submittedName>
        <fullName evidence="2">Calcium-transporting ATPase 9, plasma membrane-type</fullName>
    </submittedName>
</protein>
<dbReference type="InterPro" id="IPR024750">
    <property type="entry name" value="Ca_ATPase_N_dom"/>
</dbReference>
<dbReference type="EMBL" id="RXIC02000499">
    <property type="protein sequence ID" value="KAB1199090.1"/>
    <property type="molecule type" value="Genomic_DNA"/>
</dbReference>
<gene>
    <name evidence="2" type="ORF">CJ030_MR0G027766</name>
</gene>
<evidence type="ECO:0000313" key="3">
    <source>
        <dbReference type="Proteomes" id="UP000516437"/>
    </source>
</evidence>
<feature type="domain" description="Calcium-transporting P-type ATPase N-terminal autoinhibitory" evidence="1">
    <location>
        <begin position="2"/>
        <end position="24"/>
    </location>
</feature>
<sequence>QQAALVLNASRRFRYTLDLKKEEEQDQRRRMIRAHAQVIRAALLFRLAGERQIVLGAEATPSNSSCDYAIGLEELASLTRDHNLSALQHYGGASHP</sequence>
<organism evidence="2 3">
    <name type="scientific">Morella rubra</name>
    <name type="common">Chinese bayberry</name>
    <dbReference type="NCBI Taxonomy" id="262757"/>
    <lineage>
        <taxon>Eukaryota</taxon>
        <taxon>Viridiplantae</taxon>
        <taxon>Streptophyta</taxon>
        <taxon>Embryophyta</taxon>
        <taxon>Tracheophyta</taxon>
        <taxon>Spermatophyta</taxon>
        <taxon>Magnoliopsida</taxon>
        <taxon>eudicotyledons</taxon>
        <taxon>Gunneridae</taxon>
        <taxon>Pentapetalae</taxon>
        <taxon>rosids</taxon>
        <taxon>fabids</taxon>
        <taxon>Fagales</taxon>
        <taxon>Myricaceae</taxon>
        <taxon>Morella</taxon>
    </lineage>
</organism>
<dbReference type="Gene3D" id="1.20.5.170">
    <property type="match status" value="1"/>
</dbReference>